<evidence type="ECO:0000313" key="2">
    <source>
        <dbReference type="Proteomes" id="UP000224854"/>
    </source>
</evidence>
<name>A0A2C5XPX8_9HYPO</name>
<dbReference type="OrthoDB" id="4812032at2759"/>
<keyword evidence="2" id="KW-1185">Reference proteome</keyword>
<proteinExistence type="predicted"/>
<dbReference type="AlphaFoldDB" id="A0A2C5XPX8"/>
<sequence length="132" mass="14327">MATSKHTSPADGVVSLVPIPELGDDVETTARKMKDLAEIIDDGKSLAVCTGYAAAKNQERDPIQIATKTMSTPELDQYDAWVKGIEMPTFDWNANLEPVPGGANSIKRYKKHAMAMDIIWKHEGATPDNAAT</sequence>
<comment type="caution">
    <text evidence="1">The sequence shown here is derived from an EMBL/GenBank/DDBJ whole genome shotgun (WGS) entry which is preliminary data.</text>
</comment>
<protein>
    <submittedName>
        <fullName evidence="1">Uncharacterized protein</fullName>
    </submittedName>
</protein>
<dbReference type="EMBL" id="NJEU01001257">
    <property type="protein sequence ID" value="PHH67958.1"/>
    <property type="molecule type" value="Genomic_DNA"/>
</dbReference>
<accession>A0A2C5XPX8</accession>
<organism evidence="1 2">
    <name type="scientific">Ophiocordyceps australis</name>
    <dbReference type="NCBI Taxonomy" id="1399860"/>
    <lineage>
        <taxon>Eukaryota</taxon>
        <taxon>Fungi</taxon>
        <taxon>Dikarya</taxon>
        <taxon>Ascomycota</taxon>
        <taxon>Pezizomycotina</taxon>
        <taxon>Sordariomycetes</taxon>
        <taxon>Hypocreomycetidae</taxon>
        <taxon>Hypocreales</taxon>
        <taxon>Ophiocordycipitaceae</taxon>
        <taxon>Ophiocordyceps</taxon>
    </lineage>
</organism>
<dbReference type="Proteomes" id="UP000224854">
    <property type="component" value="Unassembled WGS sequence"/>
</dbReference>
<gene>
    <name evidence="1" type="ORF">CDD82_954</name>
</gene>
<evidence type="ECO:0000313" key="1">
    <source>
        <dbReference type="EMBL" id="PHH67958.1"/>
    </source>
</evidence>
<reference evidence="1 2" key="1">
    <citation type="submission" date="2017-06" db="EMBL/GenBank/DDBJ databases">
        <title>Ant-infecting Ophiocordyceps genomes reveal a high diversity of potential behavioral manipulation genes and a possible major role for enterotoxins.</title>
        <authorList>
            <person name="De Bekker C."/>
            <person name="Evans H.C."/>
            <person name="Brachmann A."/>
            <person name="Hughes D.P."/>
        </authorList>
    </citation>
    <scope>NUCLEOTIDE SEQUENCE [LARGE SCALE GENOMIC DNA]</scope>
    <source>
        <strain evidence="1 2">1348a</strain>
    </source>
</reference>